<evidence type="ECO:0000256" key="5">
    <source>
        <dbReference type="ARBA" id="ARBA00022781"/>
    </source>
</evidence>
<keyword evidence="7 13" id="KW-0406">Ion transport</keyword>
<evidence type="ECO:0000256" key="6">
    <source>
        <dbReference type="ARBA" id="ARBA00022989"/>
    </source>
</evidence>
<dbReference type="Pfam" id="PF00430">
    <property type="entry name" value="ATP-synt_B"/>
    <property type="match status" value="1"/>
</dbReference>
<keyword evidence="15" id="KW-0175">Coiled coil</keyword>
<evidence type="ECO:0000256" key="4">
    <source>
        <dbReference type="ARBA" id="ARBA00022692"/>
    </source>
</evidence>
<keyword evidence="5 13" id="KW-0375">Hydrogen ion transport</keyword>
<organism evidence="16 17">
    <name type="scientific">Hyphobacterium lacteum</name>
    <dbReference type="NCBI Taxonomy" id="3116575"/>
    <lineage>
        <taxon>Bacteria</taxon>
        <taxon>Pseudomonadati</taxon>
        <taxon>Pseudomonadota</taxon>
        <taxon>Alphaproteobacteria</taxon>
        <taxon>Maricaulales</taxon>
        <taxon>Maricaulaceae</taxon>
        <taxon>Hyphobacterium</taxon>
    </lineage>
</organism>
<comment type="function">
    <text evidence="11">Component of the F(0) channel, it forms part of the peripheral stalk, linking F(1) to F(0). The b'-subunit is a diverged and duplicated form of b found in plants and photosynthetic bacteria.</text>
</comment>
<comment type="subunit">
    <text evidence="13">F-type ATPases have 2 components, F(1) - the catalytic core - and F(0) - the membrane proton channel. F(1) has five subunits: alpha(3), beta(3), gamma(1), delta(1), epsilon(1). F(0) has three main subunits: a(1), b(2) and c(10-14). The alpha and beta chains form an alternating ring which encloses part of the gamma chain. F(1) is attached to F(0) by a central stalk formed by the gamma and epsilon chains, while a peripheral stalk is formed by the delta and b chains.</text>
</comment>
<evidence type="ECO:0000256" key="15">
    <source>
        <dbReference type="SAM" id="Coils"/>
    </source>
</evidence>
<feature type="transmembrane region" description="Helical" evidence="13">
    <location>
        <begin position="37"/>
        <end position="56"/>
    </location>
</feature>
<comment type="similarity">
    <text evidence="1 13 14">Belongs to the ATPase B chain family.</text>
</comment>
<evidence type="ECO:0000256" key="14">
    <source>
        <dbReference type="RuleBase" id="RU003848"/>
    </source>
</evidence>
<evidence type="ECO:0000256" key="2">
    <source>
        <dbReference type="ARBA" id="ARBA00022448"/>
    </source>
</evidence>
<dbReference type="PANTHER" id="PTHR33445">
    <property type="entry name" value="ATP SYNTHASE SUBUNIT B', CHLOROPLASTIC"/>
    <property type="match status" value="1"/>
</dbReference>
<keyword evidence="4 13" id="KW-0812">Transmembrane</keyword>
<comment type="caution">
    <text evidence="16">The sequence shown here is derived from an EMBL/GenBank/DDBJ whole genome shotgun (WGS) entry which is preliminary data.</text>
</comment>
<evidence type="ECO:0000256" key="7">
    <source>
        <dbReference type="ARBA" id="ARBA00023065"/>
    </source>
</evidence>
<keyword evidence="6 13" id="KW-1133">Transmembrane helix</keyword>
<protein>
    <recommendedName>
        <fullName evidence="13">ATP synthase subunit b</fullName>
    </recommendedName>
    <alternativeName>
        <fullName evidence="13">ATP synthase F(0) sector subunit b</fullName>
    </alternativeName>
    <alternativeName>
        <fullName evidence="13">ATPase subunit I</fullName>
    </alternativeName>
    <alternativeName>
        <fullName evidence="13">F-type ATPase subunit b</fullName>
        <shortName evidence="13">F-ATPase subunit b</shortName>
    </alternativeName>
</protein>
<evidence type="ECO:0000256" key="8">
    <source>
        <dbReference type="ARBA" id="ARBA00023136"/>
    </source>
</evidence>
<keyword evidence="3 13" id="KW-0138">CF(0)</keyword>
<dbReference type="HAMAP" id="MF_01398">
    <property type="entry name" value="ATP_synth_b_bprime"/>
    <property type="match status" value="1"/>
</dbReference>
<evidence type="ECO:0000313" key="16">
    <source>
        <dbReference type="EMBL" id="MEE2525285.1"/>
    </source>
</evidence>
<keyword evidence="2 13" id="KW-0813">Transport</keyword>
<dbReference type="InterPro" id="IPR050059">
    <property type="entry name" value="ATP_synthase_B_chain"/>
</dbReference>
<dbReference type="Proteomes" id="UP001354971">
    <property type="component" value="Unassembled WGS sequence"/>
</dbReference>
<evidence type="ECO:0000256" key="1">
    <source>
        <dbReference type="ARBA" id="ARBA00005513"/>
    </source>
</evidence>
<dbReference type="InterPro" id="IPR002146">
    <property type="entry name" value="ATP_synth_b/b'su_bac/chlpt"/>
</dbReference>
<dbReference type="CDD" id="cd06503">
    <property type="entry name" value="ATP-synt_Fo_b"/>
    <property type="match status" value="1"/>
</dbReference>
<gene>
    <name evidence="13" type="primary">atpF</name>
    <name evidence="16" type="ORF">V0U79_02830</name>
</gene>
<comment type="function">
    <text evidence="10 13">F(1)F(0) ATP synthase produces ATP from ADP in the presence of a proton or sodium gradient. F-type ATPases consist of two structural domains, F(1) containing the extramembraneous catalytic core and F(0) containing the membrane proton channel, linked together by a central stalk and a peripheral stalk. During catalysis, ATP synthesis in the catalytic domain of F(1) is coupled via a rotary mechanism of the central stalk subunits to proton translocation.</text>
</comment>
<proteinExistence type="inferred from homology"/>
<evidence type="ECO:0000256" key="12">
    <source>
        <dbReference type="ARBA" id="ARBA00037847"/>
    </source>
</evidence>
<sequence>MTLISLMSLAVAAAEETHGEEAGAFPPFDPTYFASQIFWLILSFAALYFLMSRWILPRIGGIIEERRDRIADDLDVAQQVKTEAEETRTAYEKALADARARAHALAAEAKAEVDREIADETAEVDAEIAAKSEEAEKALSEAREKALAEVRTIAASSAAEVANHLAALSLTDKDAEKAIAAMDKD</sequence>
<evidence type="ECO:0000256" key="13">
    <source>
        <dbReference type="HAMAP-Rule" id="MF_01398"/>
    </source>
</evidence>
<keyword evidence="9 13" id="KW-0066">ATP synthesis</keyword>
<evidence type="ECO:0000313" key="17">
    <source>
        <dbReference type="Proteomes" id="UP001354971"/>
    </source>
</evidence>
<comment type="subcellular location">
    <subcellularLocation>
        <location evidence="13">Cell membrane</location>
        <topology evidence="13">Single-pass membrane protein</topology>
    </subcellularLocation>
    <subcellularLocation>
        <location evidence="12">Endomembrane system</location>
        <topology evidence="12">Single-pass membrane protein</topology>
    </subcellularLocation>
</comment>
<accession>A0ABU7LMZ0</accession>
<name>A0ABU7LMZ0_9PROT</name>
<evidence type="ECO:0000256" key="11">
    <source>
        <dbReference type="ARBA" id="ARBA00025614"/>
    </source>
</evidence>
<keyword evidence="13" id="KW-1003">Cell membrane</keyword>
<keyword evidence="8 13" id="KW-0472">Membrane</keyword>
<keyword evidence="17" id="KW-1185">Reference proteome</keyword>
<feature type="coiled-coil region" evidence="15">
    <location>
        <begin position="74"/>
        <end position="108"/>
    </location>
</feature>
<evidence type="ECO:0000256" key="9">
    <source>
        <dbReference type="ARBA" id="ARBA00023310"/>
    </source>
</evidence>
<evidence type="ECO:0000256" key="3">
    <source>
        <dbReference type="ARBA" id="ARBA00022547"/>
    </source>
</evidence>
<evidence type="ECO:0000256" key="10">
    <source>
        <dbReference type="ARBA" id="ARBA00025198"/>
    </source>
</evidence>
<dbReference type="EMBL" id="JAZDRP010000002">
    <property type="protein sequence ID" value="MEE2525285.1"/>
    <property type="molecule type" value="Genomic_DNA"/>
</dbReference>
<dbReference type="PANTHER" id="PTHR33445:SF1">
    <property type="entry name" value="ATP SYNTHASE SUBUNIT B"/>
    <property type="match status" value="1"/>
</dbReference>
<dbReference type="RefSeq" id="WP_330197948.1">
    <property type="nucleotide sequence ID" value="NZ_JAZDRP010000002.1"/>
</dbReference>
<reference evidence="16 17" key="1">
    <citation type="submission" date="2024-01" db="EMBL/GenBank/DDBJ databases">
        <title>Hyphobacterium bacterium isolated from marine sediment.</title>
        <authorList>
            <person name="Zhao S."/>
        </authorList>
    </citation>
    <scope>NUCLEOTIDE SEQUENCE [LARGE SCALE GENOMIC DNA]</scope>
    <source>
        <strain evidence="17">HN65</strain>
    </source>
</reference>